<dbReference type="Ensembl" id="ENSMPUT00000019390.1">
    <property type="protein sequence ID" value="ENSMPUP00000019114.1"/>
    <property type="gene ID" value="ENSMPUG00000019238.1"/>
</dbReference>
<feature type="region of interest" description="Disordered" evidence="1">
    <location>
        <begin position="1"/>
        <end position="187"/>
    </location>
</feature>
<accession>M3Z6A1</accession>
<feature type="region of interest" description="Disordered" evidence="1">
    <location>
        <begin position="204"/>
        <end position="254"/>
    </location>
</feature>
<feature type="compositionally biased region" description="Basic and acidic residues" evidence="1">
    <location>
        <begin position="76"/>
        <end position="91"/>
    </location>
</feature>
<feature type="compositionally biased region" description="Basic residues" evidence="1">
    <location>
        <begin position="66"/>
        <end position="75"/>
    </location>
</feature>
<feature type="region of interest" description="Disordered" evidence="1">
    <location>
        <begin position="337"/>
        <end position="358"/>
    </location>
</feature>
<dbReference type="HOGENOM" id="CLU_773755_0_0_1"/>
<feature type="compositionally biased region" description="Polar residues" evidence="1">
    <location>
        <begin position="122"/>
        <end position="135"/>
    </location>
</feature>
<evidence type="ECO:0000256" key="1">
    <source>
        <dbReference type="SAM" id="MobiDB-lite"/>
    </source>
</evidence>
<organism evidence="2">
    <name type="scientific">Mustela putorius furo</name>
    <name type="common">European domestic ferret</name>
    <name type="synonym">Mustela furo</name>
    <dbReference type="NCBI Taxonomy" id="9669"/>
    <lineage>
        <taxon>Eukaryota</taxon>
        <taxon>Metazoa</taxon>
        <taxon>Chordata</taxon>
        <taxon>Craniata</taxon>
        <taxon>Vertebrata</taxon>
        <taxon>Euteleostomi</taxon>
        <taxon>Mammalia</taxon>
        <taxon>Eutheria</taxon>
        <taxon>Laurasiatheria</taxon>
        <taxon>Carnivora</taxon>
        <taxon>Caniformia</taxon>
        <taxon>Musteloidea</taxon>
        <taxon>Mustelidae</taxon>
        <taxon>Mustelinae</taxon>
        <taxon>Mustela</taxon>
    </lineage>
</organism>
<name>M3Z6A1_MUSPF</name>
<evidence type="ECO:0000313" key="2">
    <source>
        <dbReference type="Ensembl" id="ENSMPUP00000019114.1"/>
    </source>
</evidence>
<feature type="compositionally biased region" description="Pro residues" evidence="1">
    <location>
        <begin position="152"/>
        <end position="162"/>
    </location>
</feature>
<feature type="compositionally biased region" description="Pro residues" evidence="1">
    <location>
        <begin position="209"/>
        <end position="218"/>
    </location>
</feature>
<feature type="compositionally biased region" description="Pro residues" evidence="1">
    <location>
        <begin position="106"/>
        <end position="116"/>
    </location>
</feature>
<reference evidence="2" key="1">
    <citation type="submission" date="2024-06" db="UniProtKB">
        <authorList>
            <consortium name="Ensembl"/>
        </authorList>
    </citation>
    <scope>IDENTIFICATION</scope>
</reference>
<dbReference type="InParanoid" id="M3Z6A1"/>
<sequence>MGTGDGDRAWATAAERAGRRSAQCPPPRTLGRSGEGLRRGTPSCRPAKATGRPQGSGQGRGQSTQMRRRRRPRRGVRTESLKGTWKGDRPEAAWQGARVPRRGRPTIPPKPGPQPRALPCVQPSQARGSQASRLSENLPLGAVPAFPARDLCPPPPVPPRSLAPPGGEVLKTGLQPRTRPVPVCGASRHGPVGLRTCPRHGAVRRVAPSGPPVPPPPAVKQTPRHGRRTCKLLSPSPPCGRPKRLKQDTGPPRAVGEADLAATHRQERAMGRVACGELPTAHSGPRPASQTGCCRPVPTPVLTWPAAGAWRPGPLSCCRPGERGLDISASRVGMGWPRAGLRPAGAGKPLSNGRGVRM</sequence>
<dbReference type="EMBL" id="AEYP01069330">
    <property type="status" value="NOT_ANNOTATED_CDS"/>
    <property type="molecule type" value="Genomic_DNA"/>
</dbReference>
<protein>
    <submittedName>
        <fullName evidence="2">Uncharacterized protein</fullName>
    </submittedName>
</protein>
<proteinExistence type="predicted"/>
<dbReference type="AlphaFoldDB" id="M3Z6A1"/>